<dbReference type="PANTHER" id="PTHR33064:SF37">
    <property type="entry name" value="RIBONUCLEASE H"/>
    <property type="match status" value="1"/>
</dbReference>
<dbReference type="GO" id="GO:0003676">
    <property type="term" value="F:nucleic acid binding"/>
    <property type="evidence" value="ECO:0007669"/>
    <property type="project" value="InterPro"/>
</dbReference>
<dbReference type="InterPro" id="IPR002156">
    <property type="entry name" value="RNaseH_domain"/>
</dbReference>
<evidence type="ECO:0000256" key="1">
    <source>
        <dbReference type="ARBA" id="ARBA00010879"/>
    </source>
</evidence>
<dbReference type="SUPFAM" id="SSF56672">
    <property type="entry name" value="DNA/RNA polymerases"/>
    <property type="match status" value="1"/>
</dbReference>
<comment type="similarity">
    <text evidence="1">Belongs to the beta type-B retroviral polymerase family. HERV class-II K(HML-2) pol subfamily.</text>
</comment>
<dbReference type="GO" id="GO:0006259">
    <property type="term" value="P:DNA metabolic process"/>
    <property type="evidence" value="ECO:0007669"/>
    <property type="project" value="UniProtKB-ARBA"/>
</dbReference>
<dbReference type="InterPro" id="IPR043128">
    <property type="entry name" value="Rev_trsase/Diguanyl_cyclase"/>
</dbReference>
<dbReference type="GO" id="GO:0004523">
    <property type="term" value="F:RNA-DNA hybrid ribonuclease activity"/>
    <property type="evidence" value="ECO:0007669"/>
    <property type="project" value="UniProtKB-EC"/>
</dbReference>
<dbReference type="Gene3D" id="3.10.10.10">
    <property type="entry name" value="HIV Type 1 Reverse Transcriptase, subunit A, domain 1"/>
    <property type="match status" value="1"/>
</dbReference>
<dbReference type="SUPFAM" id="SSF53098">
    <property type="entry name" value="Ribonuclease H-like"/>
    <property type="match status" value="1"/>
</dbReference>
<evidence type="ECO:0000259" key="3">
    <source>
        <dbReference type="PROSITE" id="PS50878"/>
    </source>
</evidence>
<comment type="caution">
    <text evidence="5">The sequence shown here is derived from an EMBL/GenBank/DDBJ whole genome shotgun (WGS) entry which is preliminary data.</text>
</comment>
<sequence>MRLKKRVLLTNKTWALALLDSVAEVTIVRRSLLEHMEVKANDDFIQVETADMRVSDPDRVYKVTLQLEGDIDRIVHAIFWGHVVKSYDVLLDEQDWPPDFVRNCPVGEEVITPSFSPLVPRELAKSYSKSWALAQAPALYRNNVGWDRQSPYHVIPIKGEPQPQLQYPIKYEARASVRKILTQLEYQGVIEPCVSQMNNPLFQVAKSDHSYRIVVDYRHLNGHTRTYAIQNSHSAALMNNIVRKKYKTTLDISNGFFCQNIAPESRDYTSFSAFGSQKKFCRLPQGYKNSPGLFSARVTEILHELDPEALSYVDDIYLTDNEILQHLRHVTRIVVGFAEIGYKFNFKKLKIAFLSVIFLGYELSNKGRSLAPHFLEKFAQLQPPNTVRKLQSLLGFLNFGRTYIPEYATHIKPLYKLIRPNFSRLYLGLLGLHMSPLMRVRQFRLYSAAEQRFAQTEKILTAVQMAVIKERPLAQDQRIIVVSPIPALEAVTKASVPNSKALHQRWIQWATSLTATDVDYTLDPKLQTQEFLQYETEYPVPAGTLPIDQYQVVMYTDGSVQPAVGTKQQYSAACAVVSGTMEGEVFCPRHTYTKTLGDCTAQLAELKALLLALEHADPATLTLLVCDSYYCVQSFNEYLHYWRLNGFRDSKGSTIKHKLLWGKVANQKETLPKVHVVHTLGHQRVGIHVAGITLADEAAKSAVAVATVAAVTRSSSKPDTEISAAIKATADGTPFPKGFPSKYSYCLGSMLNAVVEIPGVGVRGMPNKVKRPRLISAAHEGAASAHAGVAATISLLQARYCFDG</sequence>
<dbReference type="Pfam" id="PF00078">
    <property type="entry name" value="RVT_1"/>
    <property type="match status" value="1"/>
</dbReference>
<accession>A0AAV7QRF3</accession>
<evidence type="ECO:0000313" key="5">
    <source>
        <dbReference type="EMBL" id="KAJ1140938.1"/>
    </source>
</evidence>
<evidence type="ECO:0000256" key="2">
    <source>
        <dbReference type="ARBA" id="ARBA00012180"/>
    </source>
</evidence>
<organism evidence="5 6">
    <name type="scientific">Pleurodeles waltl</name>
    <name type="common">Iberian ribbed newt</name>
    <dbReference type="NCBI Taxonomy" id="8319"/>
    <lineage>
        <taxon>Eukaryota</taxon>
        <taxon>Metazoa</taxon>
        <taxon>Chordata</taxon>
        <taxon>Craniata</taxon>
        <taxon>Vertebrata</taxon>
        <taxon>Euteleostomi</taxon>
        <taxon>Amphibia</taxon>
        <taxon>Batrachia</taxon>
        <taxon>Caudata</taxon>
        <taxon>Salamandroidea</taxon>
        <taxon>Salamandridae</taxon>
        <taxon>Pleurodelinae</taxon>
        <taxon>Pleurodeles</taxon>
    </lineage>
</organism>
<feature type="domain" description="RNase H type-1" evidence="4">
    <location>
        <begin position="548"/>
        <end position="704"/>
    </location>
</feature>
<dbReference type="InterPro" id="IPR012337">
    <property type="entry name" value="RNaseH-like_sf"/>
</dbReference>
<evidence type="ECO:0000313" key="6">
    <source>
        <dbReference type="Proteomes" id="UP001066276"/>
    </source>
</evidence>
<dbReference type="InterPro" id="IPR051320">
    <property type="entry name" value="Viral_Replic_Matur_Polypro"/>
</dbReference>
<keyword evidence="6" id="KW-1185">Reference proteome</keyword>
<feature type="domain" description="Reverse transcriptase" evidence="3">
    <location>
        <begin position="185"/>
        <end position="363"/>
    </location>
</feature>
<dbReference type="InterPro" id="IPR036397">
    <property type="entry name" value="RNaseH_sf"/>
</dbReference>
<dbReference type="Pfam" id="PF00075">
    <property type="entry name" value="RNase_H"/>
    <property type="match status" value="1"/>
</dbReference>
<reference evidence="5" key="1">
    <citation type="journal article" date="2022" name="bioRxiv">
        <title>Sequencing and chromosome-scale assembly of the giantPleurodeles waltlgenome.</title>
        <authorList>
            <person name="Brown T."/>
            <person name="Elewa A."/>
            <person name="Iarovenko S."/>
            <person name="Subramanian E."/>
            <person name="Araus A.J."/>
            <person name="Petzold A."/>
            <person name="Susuki M."/>
            <person name="Suzuki K.-i.T."/>
            <person name="Hayashi T."/>
            <person name="Toyoda A."/>
            <person name="Oliveira C."/>
            <person name="Osipova E."/>
            <person name="Leigh N.D."/>
            <person name="Simon A."/>
            <person name="Yun M.H."/>
        </authorList>
    </citation>
    <scope>NUCLEOTIDE SEQUENCE</scope>
    <source>
        <strain evidence="5">20211129_DDA</strain>
        <tissue evidence="5">Liver</tissue>
    </source>
</reference>
<dbReference type="InterPro" id="IPR043502">
    <property type="entry name" value="DNA/RNA_pol_sf"/>
</dbReference>
<gene>
    <name evidence="5" type="ORF">NDU88_007275</name>
</gene>
<dbReference type="Gene3D" id="3.30.420.10">
    <property type="entry name" value="Ribonuclease H-like superfamily/Ribonuclease H"/>
    <property type="match status" value="1"/>
</dbReference>
<dbReference type="InterPro" id="IPR000477">
    <property type="entry name" value="RT_dom"/>
</dbReference>
<dbReference type="PROSITE" id="PS50879">
    <property type="entry name" value="RNASE_H_1"/>
    <property type="match status" value="1"/>
</dbReference>
<dbReference type="AlphaFoldDB" id="A0AAV7QRF3"/>
<dbReference type="Gene3D" id="3.30.70.270">
    <property type="match status" value="2"/>
</dbReference>
<dbReference type="PANTHER" id="PTHR33064">
    <property type="entry name" value="POL PROTEIN"/>
    <property type="match status" value="1"/>
</dbReference>
<dbReference type="PROSITE" id="PS50878">
    <property type="entry name" value="RT_POL"/>
    <property type="match status" value="1"/>
</dbReference>
<protein>
    <recommendedName>
        <fullName evidence="2">ribonuclease H</fullName>
        <ecNumber evidence="2">3.1.26.4</ecNumber>
    </recommendedName>
</protein>
<dbReference type="Proteomes" id="UP001066276">
    <property type="component" value="Chromosome 6"/>
</dbReference>
<dbReference type="EMBL" id="JANPWB010000010">
    <property type="protein sequence ID" value="KAJ1140938.1"/>
    <property type="molecule type" value="Genomic_DNA"/>
</dbReference>
<name>A0AAV7QRF3_PLEWA</name>
<proteinExistence type="inferred from homology"/>
<evidence type="ECO:0000259" key="4">
    <source>
        <dbReference type="PROSITE" id="PS50879"/>
    </source>
</evidence>
<dbReference type="EC" id="3.1.26.4" evidence="2"/>